<name>A0A8U0HXM7_9EURY</name>
<gene>
    <name evidence="2" type="ORF">M0R89_05285</name>
</gene>
<sequence>MEVDCEGCAGCCIDWRAIAPAASDHERRGPRQPLDDTYNLVPLTRDDAREFLDAGLADALTPRLWRDESGVEIDGVSVSAIGGKPAFFLGLRKPPKPVGPFDTDPTWLPTCAFLDPTTLQCRIHGTETYPEECADYPGHNLKLEQRTECERVEDAFGGNRLVDDDPPADLPGFLLGPQAVGQKVFVFPDPERLSGVVGRAAAGALTDEDRALFVAAAVAAAPGTTEVNRDRFESALSAAREADSWVGRAIAEWEERAGGSRADADGDETPVADPKLAEEVEVARGAPETPGWRE</sequence>
<evidence type="ECO:0000313" key="2">
    <source>
        <dbReference type="EMBL" id="UPV75481.1"/>
    </source>
</evidence>
<organism evidence="2 3">
    <name type="scientific">Halorussus limi</name>
    <dbReference type="NCBI Taxonomy" id="2938695"/>
    <lineage>
        <taxon>Archaea</taxon>
        <taxon>Methanobacteriati</taxon>
        <taxon>Methanobacteriota</taxon>
        <taxon>Stenosarchaea group</taxon>
        <taxon>Halobacteria</taxon>
        <taxon>Halobacteriales</taxon>
        <taxon>Haladaptataceae</taxon>
        <taxon>Halorussus</taxon>
    </lineage>
</organism>
<keyword evidence="3" id="KW-1185">Reference proteome</keyword>
<dbReference type="Proteomes" id="UP000830729">
    <property type="component" value="Chromosome"/>
</dbReference>
<evidence type="ECO:0000256" key="1">
    <source>
        <dbReference type="SAM" id="MobiDB-lite"/>
    </source>
</evidence>
<proteinExistence type="predicted"/>
<reference evidence="2 3" key="1">
    <citation type="submission" date="2022-04" db="EMBL/GenBank/DDBJ databases">
        <title>Diverse halophilic archaea isolated from saline environments.</title>
        <authorList>
            <person name="Cui H.-L."/>
        </authorList>
    </citation>
    <scope>NUCLEOTIDE SEQUENCE [LARGE SCALE GENOMIC DNA]</scope>
    <source>
        <strain evidence="2 3">XZYJT49</strain>
    </source>
</reference>
<dbReference type="InterPro" id="IPR055953">
    <property type="entry name" value="DUF7531"/>
</dbReference>
<dbReference type="GeneID" id="72184590"/>
<dbReference type="Pfam" id="PF24375">
    <property type="entry name" value="DUF7531"/>
    <property type="match status" value="1"/>
</dbReference>
<evidence type="ECO:0000313" key="3">
    <source>
        <dbReference type="Proteomes" id="UP000830729"/>
    </source>
</evidence>
<accession>A0A8U0HXM7</accession>
<dbReference type="RefSeq" id="WP_248651521.1">
    <property type="nucleotide sequence ID" value="NZ_CP096659.1"/>
</dbReference>
<dbReference type="KEGG" id="halx:M0R89_05285"/>
<dbReference type="EMBL" id="CP096659">
    <property type="protein sequence ID" value="UPV75481.1"/>
    <property type="molecule type" value="Genomic_DNA"/>
</dbReference>
<protein>
    <submittedName>
        <fullName evidence="2">YkgJ family cysteine cluster protein</fullName>
    </submittedName>
</protein>
<feature type="region of interest" description="Disordered" evidence="1">
    <location>
        <begin position="255"/>
        <end position="294"/>
    </location>
</feature>
<feature type="compositionally biased region" description="Basic and acidic residues" evidence="1">
    <location>
        <begin position="255"/>
        <end position="264"/>
    </location>
</feature>
<dbReference type="AlphaFoldDB" id="A0A8U0HXM7"/>